<dbReference type="Gramene" id="TVU03254">
    <property type="protein sequence ID" value="TVU03254"/>
    <property type="gene ID" value="EJB05_51225"/>
</dbReference>
<feature type="non-terminal residue" evidence="2">
    <location>
        <position position="1"/>
    </location>
</feature>
<evidence type="ECO:0000313" key="3">
    <source>
        <dbReference type="Proteomes" id="UP000324897"/>
    </source>
</evidence>
<organism evidence="2 3">
    <name type="scientific">Eragrostis curvula</name>
    <name type="common">weeping love grass</name>
    <dbReference type="NCBI Taxonomy" id="38414"/>
    <lineage>
        <taxon>Eukaryota</taxon>
        <taxon>Viridiplantae</taxon>
        <taxon>Streptophyta</taxon>
        <taxon>Embryophyta</taxon>
        <taxon>Tracheophyta</taxon>
        <taxon>Spermatophyta</taxon>
        <taxon>Magnoliopsida</taxon>
        <taxon>Liliopsida</taxon>
        <taxon>Poales</taxon>
        <taxon>Poaceae</taxon>
        <taxon>PACMAD clade</taxon>
        <taxon>Chloridoideae</taxon>
        <taxon>Eragrostideae</taxon>
        <taxon>Eragrostidinae</taxon>
        <taxon>Eragrostis</taxon>
    </lineage>
</organism>
<feature type="compositionally biased region" description="Pro residues" evidence="1">
    <location>
        <begin position="243"/>
        <end position="252"/>
    </location>
</feature>
<comment type="caution">
    <text evidence="2">The sequence shown here is derived from an EMBL/GenBank/DDBJ whole genome shotgun (WGS) entry which is preliminary data.</text>
</comment>
<evidence type="ECO:0000313" key="2">
    <source>
        <dbReference type="EMBL" id="TVU03254.1"/>
    </source>
</evidence>
<evidence type="ECO:0000256" key="1">
    <source>
        <dbReference type="SAM" id="MobiDB-lite"/>
    </source>
</evidence>
<feature type="compositionally biased region" description="Polar residues" evidence="1">
    <location>
        <begin position="569"/>
        <end position="580"/>
    </location>
</feature>
<feature type="region of interest" description="Disordered" evidence="1">
    <location>
        <begin position="139"/>
        <end position="290"/>
    </location>
</feature>
<protein>
    <submittedName>
        <fullName evidence="2">Uncharacterized protein</fullName>
    </submittedName>
</protein>
<proteinExistence type="predicted"/>
<feature type="non-terminal residue" evidence="2">
    <location>
        <position position="609"/>
    </location>
</feature>
<feature type="compositionally biased region" description="Pro residues" evidence="1">
    <location>
        <begin position="150"/>
        <end position="159"/>
    </location>
</feature>
<dbReference type="EMBL" id="RWGY01000201">
    <property type="protein sequence ID" value="TVU03254.1"/>
    <property type="molecule type" value="Genomic_DNA"/>
</dbReference>
<feature type="region of interest" description="Disordered" evidence="1">
    <location>
        <begin position="558"/>
        <end position="609"/>
    </location>
</feature>
<gene>
    <name evidence="2" type="ORF">EJB05_51225</name>
</gene>
<accession>A0A5J9SWD8</accession>
<feature type="compositionally biased region" description="Pro residues" evidence="1">
    <location>
        <begin position="166"/>
        <end position="177"/>
    </location>
</feature>
<dbReference type="AlphaFoldDB" id="A0A5J9SWD8"/>
<dbReference type="Proteomes" id="UP000324897">
    <property type="component" value="Unassembled WGS sequence"/>
</dbReference>
<name>A0A5J9SWD8_9POAL</name>
<keyword evidence="3" id="KW-1185">Reference proteome</keyword>
<feature type="compositionally biased region" description="Pro residues" evidence="1">
    <location>
        <begin position="223"/>
        <end position="234"/>
    </location>
</feature>
<feature type="compositionally biased region" description="Polar residues" evidence="1">
    <location>
        <begin position="256"/>
        <end position="268"/>
    </location>
</feature>
<reference evidence="2 3" key="1">
    <citation type="journal article" date="2019" name="Sci. Rep.">
        <title>A high-quality genome of Eragrostis curvula grass provides insights into Poaceae evolution and supports new strategies to enhance forage quality.</title>
        <authorList>
            <person name="Carballo J."/>
            <person name="Santos B.A.C.M."/>
            <person name="Zappacosta D."/>
            <person name="Garbus I."/>
            <person name="Selva J.P."/>
            <person name="Gallo C.A."/>
            <person name="Diaz A."/>
            <person name="Albertini E."/>
            <person name="Caccamo M."/>
            <person name="Echenique V."/>
        </authorList>
    </citation>
    <scope>NUCLEOTIDE SEQUENCE [LARGE SCALE GENOMIC DNA]</scope>
    <source>
        <strain evidence="3">cv. Victoria</strain>
        <tissue evidence="2">Leaf</tissue>
    </source>
</reference>
<sequence>MSSLAHQLGTKGSMIEQWESEALRIFSEDREKGNRSMHIFEPLTENLQHEDAGAVMAAGRGPASATPGVDNTHETEAKGRTLIGAGEAPQPRMIKRFPECLASRHSGNVVIYPLRAGVLLHTLALTPLLCLPRRARRPPPPRLPSSLAALPPPCPPPSAAPAAPASLPPPPRPPPSLPRRARRTPSPARRRRGPAAPRHRLPGHVAPPLVHDTGGPASSTRAAPPPHRASPPPPRRGRHPTPAASPRPPPTPARLGSTSSATPNSGPAQVQLGAPDASLPRPDGQPPEEMSASFHYPHLVLFNEHEINYVEAKILGLVVVLKTHSPFLIDNQLIQSALHEQTGVLLPLNHISQYLCDYVLITGDPKLTRRILRHPFIKLEQRYLSMLPLTLNYGSIEVEIDNTVPRSQTKSNSGPQNVENRQSLLLVVAGLPPVFWHQLHLIPTIFRNICVVKNIRVNPADLAFSMETYACPSTIPPVMQIGILKNATAMHIWNIWIRVRPFPPTSDAHAPQTNDNIPRLRYNLFPLEDEDGEGTSEVGGALGPSHQQAGYYIEAPVSSSDDSMHIPDTGSTEVPETPSNEEMRRYEETLEGASTQEKHTGDAASLLRN</sequence>
<feature type="compositionally biased region" description="Basic residues" evidence="1">
    <location>
        <begin position="179"/>
        <end position="202"/>
    </location>
</feature>